<accession>A0A2T1EMG3</accession>
<organism evidence="1 2">
    <name type="scientific">Stenomitos frigidus ULC18</name>
    <dbReference type="NCBI Taxonomy" id="2107698"/>
    <lineage>
        <taxon>Bacteria</taxon>
        <taxon>Bacillati</taxon>
        <taxon>Cyanobacteriota</taxon>
        <taxon>Cyanophyceae</taxon>
        <taxon>Leptolyngbyales</taxon>
        <taxon>Leptolyngbyaceae</taxon>
        <taxon>Stenomitos</taxon>
    </lineage>
</organism>
<dbReference type="EMBL" id="PVWK01000016">
    <property type="protein sequence ID" value="PSB33939.1"/>
    <property type="molecule type" value="Genomic_DNA"/>
</dbReference>
<sequence>MSTQAETTDTFTSLQTNQPSPFIDRAIINLLARISSFSDDHFDTAFVILDESELKSLVVLLLQHWTDHLDGRLLAGYLLVLREGKTNPGSQQADDAL</sequence>
<evidence type="ECO:0000313" key="1">
    <source>
        <dbReference type="EMBL" id="PSB33939.1"/>
    </source>
</evidence>
<comment type="caution">
    <text evidence="1">The sequence shown here is derived from an EMBL/GenBank/DDBJ whole genome shotgun (WGS) entry which is preliminary data.</text>
</comment>
<reference evidence="1 2" key="2">
    <citation type="submission" date="2018-03" db="EMBL/GenBank/DDBJ databases">
        <title>The ancient ancestry and fast evolution of plastids.</title>
        <authorList>
            <person name="Moore K.R."/>
            <person name="Magnabosco C."/>
            <person name="Momper L."/>
            <person name="Gold D.A."/>
            <person name="Bosak T."/>
            <person name="Fournier G.P."/>
        </authorList>
    </citation>
    <scope>NUCLEOTIDE SEQUENCE [LARGE SCALE GENOMIC DNA]</scope>
    <source>
        <strain evidence="1 2">ULC18</strain>
    </source>
</reference>
<keyword evidence="2" id="KW-1185">Reference proteome</keyword>
<dbReference type="Proteomes" id="UP000239576">
    <property type="component" value="Unassembled WGS sequence"/>
</dbReference>
<proteinExistence type="predicted"/>
<dbReference type="AlphaFoldDB" id="A0A2T1EMG3"/>
<protein>
    <submittedName>
        <fullName evidence="1">Uncharacterized protein</fullName>
    </submittedName>
</protein>
<reference evidence="2" key="1">
    <citation type="submission" date="2018-02" db="EMBL/GenBank/DDBJ databases">
        <authorList>
            <person name="Moore K."/>
            <person name="Momper L."/>
        </authorList>
    </citation>
    <scope>NUCLEOTIDE SEQUENCE [LARGE SCALE GENOMIC DNA]</scope>
    <source>
        <strain evidence="2">ULC18</strain>
    </source>
</reference>
<dbReference type="RefSeq" id="WP_106254929.1">
    <property type="nucleotide sequence ID" value="NZ_CAWNSW010000059.1"/>
</dbReference>
<evidence type="ECO:0000313" key="2">
    <source>
        <dbReference type="Proteomes" id="UP000239576"/>
    </source>
</evidence>
<name>A0A2T1EMG3_9CYAN</name>
<gene>
    <name evidence="1" type="ORF">C7B82_03490</name>
</gene>